<dbReference type="Proteomes" id="UP000016922">
    <property type="component" value="Unassembled WGS sequence"/>
</dbReference>
<proteinExistence type="predicted"/>
<dbReference type="GeneID" id="19465640"/>
<evidence type="ECO:0000313" key="3">
    <source>
        <dbReference type="Proteomes" id="UP000016922"/>
    </source>
</evidence>
<feature type="region of interest" description="Disordered" evidence="1">
    <location>
        <begin position="218"/>
        <end position="247"/>
    </location>
</feature>
<dbReference type="KEGG" id="glz:GLAREA_06587"/>
<evidence type="ECO:0000313" key="2">
    <source>
        <dbReference type="EMBL" id="EPE33574.1"/>
    </source>
</evidence>
<feature type="compositionally biased region" description="Basic and acidic residues" evidence="1">
    <location>
        <begin position="233"/>
        <end position="247"/>
    </location>
</feature>
<gene>
    <name evidence="2" type="ORF">GLAREA_06587</name>
</gene>
<dbReference type="RefSeq" id="XP_008078726.1">
    <property type="nucleotide sequence ID" value="XM_008080535.1"/>
</dbReference>
<dbReference type="AlphaFoldDB" id="S3D8V2"/>
<reference evidence="2 3" key="1">
    <citation type="journal article" date="2013" name="BMC Genomics">
        <title>Genomics-driven discovery of the pneumocandin biosynthetic gene cluster in the fungus Glarea lozoyensis.</title>
        <authorList>
            <person name="Chen L."/>
            <person name="Yue Q."/>
            <person name="Zhang X."/>
            <person name="Xiang M."/>
            <person name="Wang C."/>
            <person name="Li S."/>
            <person name="Che Y."/>
            <person name="Ortiz-Lopez F.J."/>
            <person name="Bills G.F."/>
            <person name="Liu X."/>
            <person name="An Z."/>
        </authorList>
    </citation>
    <scope>NUCLEOTIDE SEQUENCE [LARGE SCALE GENOMIC DNA]</scope>
    <source>
        <strain evidence="3">ATCC 20868 / MF5171</strain>
    </source>
</reference>
<keyword evidence="3" id="KW-1185">Reference proteome</keyword>
<evidence type="ECO:0000256" key="1">
    <source>
        <dbReference type="SAM" id="MobiDB-lite"/>
    </source>
</evidence>
<accession>S3D8V2</accession>
<sequence>MEYTSVYRSMVRLITQPRLGDPITVSGNPAEHNDPDYISRVYQQLLRILQSQNPTASRAYMKWLTEREVWRLYFGAVPFIGGESWDVAQQITLTSTSPSILRTSISIPLNPSTSISPSTNTSLPTSTSVPAYIHAPPPATPSPALPTSDHTACQKKIDELTNQGIMLEKVAAEQSRASALITGWFCGKWREACSVVHEDPASVENWLSERFEQFLSEKKEQDLANKGPAEGVGEEKAEGEKDATASE</sequence>
<name>S3D8V2_GLAL2</name>
<organism evidence="2 3">
    <name type="scientific">Glarea lozoyensis (strain ATCC 20868 / MF5171)</name>
    <dbReference type="NCBI Taxonomy" id="1116229"/>
    <lineage>
        <taxon>Eukaryota</taxon>
        <taxon>Fungi</taxon>
        <taxon>Dikarya</taxon>
        <taxon>Ascomycota</taxon>
        <taxon>Pezizomycotina</taxon>
        <taxon>Leotiomycetes</taxon>
        <taxon>Helotiales</taxon>
        <taxon>Helotiaceae</taxon>
        <taxon>Glarea</taxon>
    </lineage>
</organism>
<dbReference type="EMBL" id="KE145357">
    <property type="protein sequence ID" value="EPE33574.1"/>
    <property type="molecule type" value="Genomic_DNA"/>
</dbReference>
<dbReference type="HOGENOM" id="CLU_1124629_0_0_1"/>
<protein>
    <submittedName>
        <fullName evidence="2">Uncharacterized protein</fullName>
    </submittedName>
</protein>